<dbReference type="InterPro" id="IPR027417">
    <property type="entry name" value="P-loop_NTPase"/>
</dbReference>
<dbReference type="InterPro" id="IPR048466">
    <property type="entry name" value="DNA_pol3_delta-like_C"/>
</dbReference>
<keyword evidence="4" id="KW-0548">Nucleotidyltransferase</keyword>
<protein>
    <recommendedName>
        <fullName evidence="2">DNA polymerase III subunit delta</fullName>
        <ecNumber evidence="1">2.7.7.7</ecNumber>
    </recommendedName>
</protein>
<keyword evidence="3" id="KW-0808">Transferase</keyword>
<feature type="domain" description="DNA polymerase III delta N-terminal" evidence="9">
    <location>
        <begin position="17"/>
        <end position="140"/>
    </location>
</feature>
<keyword evidence="12" id="KW-1185">Reference proteome</keyword>
<dbReference type="Pfam" id="PF06144">
    <property type="entry name" value="DNA_pol3_delta"/>
    <property type="match status" value="1"/>
</dbReference>
<comment type="catalytic activity">
    <reaction evidence="8">
        <text>DNA(n) + a 2'-deoxyribonucleoside 5'-triphosphate = DNA(n+1) + diphosphate</text>
        <dbReference type="Rhea" id="RHEA:22508"/>
        <dbReference type="Rhea" id="RHEA-COMP:17339"/>
        <dbReference type="Rhea" id="RHEA-COMP:17340"/>
        <dbReference type="ChEBI" id="CHEBI:33019"/>
        <dbReference type="ChEBI" id="CHEBI:61560"/>
        <dbReference type="ChEBI" id="CHEBI:173112"/>
        <dbReference type="EC" id="2.7.7.7"/>
    </reaction>
</comment>
<dbReference type="Pfam" id="PF21694">
    <property type="entry name" value="DNA_pol3_delta_C"/>
    <property type="match status" value="1"/>
</dbReference>
<dbReference type="PANTHER" id="PTHR34388">
    <property type="entry name" value="DNA POLYMERASE III SUBUNIT DELTA"/>
    <property type="match status" value="1"/>
</dbReference>
<evidence type="ECO:0000256" key="4">
    <source>
        <dbReference type="ARBA" id="ARBA00022695"/>
    </source>
</evidence>
<dbReference type="InterPro" id="IPR008921">
    <property type="entry name" value="DNA_pol3_clamp-load_cplx_C"/>
</dbReference>
<evidence type="ECO:0000256" key="8">
    <source>
        <dbReference type="ARBA" id="ARBA00049244"/>
    </source>
</evidence>
<evidence type="ECO:0000259" key="10">
    <source>
        <dbReference type="Pfam" id="PF21694"/>
    </source>
</evidence>
<dbReference type="Gene3D" id="1.10.8.60">
    <property type="match status" value="1"/>
</dbReference>
<dbReference type="SUPFAM" id="SSF52540">
    <property type="entry name" value="P-loop containing nucleoside triphosphate hydrolases"/>
    <property type="match status" value="1"/>
</dbReference>
<dbReference type="STRING" id="574376.BAMA_22015"/>
<dbReference type="NCBIfam" id="TIGR01128">
    <property type="entry name" value="holA"/>
    <property type="match status" value="1"/>
</dbReference>
<evidence type="ECO:0000256" key="3">
    <source>
        <dbReference type="ARBA" id="ARBA00022679"/>
    </source>
</evidence>
<dbReference type="eggNOG" id="COG1466">
    <property type="taxonomic scope" value="Bacteria"/>
</dbReference>
<evidence type="ECO:0000256" key="6">
    <source>
        <dbReference type="ARBA" id="ARBA00022932"/>
    </source>
</evidence>
<dbReference type="Gene3D" id="1.20.272.10">
    <property type="match status" value="1"/>
</dbReference>
<evidence type="ECO:0000259" key="9">
    <source>
        <dbReference type="Pfam" id="PF06144"/>
    </source>
</evidence>
<dbReference type="GO" id="GO:0003677">
    <property type="term" value="F:DNA binding"/>
    <property type="evidence" value="ECO:0007669"/>
    <property type="project" value="InterPro"/>
</dbReference>
<feature type="domain" description="DNA polymerase III delta subunit-like C-terminal" evidence="10">
    <location>
        <begin position="213"/>
        <end position="333"/>
    </location>
</feature>
<evidence type="ECO:0000256" key="5">
    <source>
        <dbReference type="ARBA" id="ARBA00022705"/>
    </source>
</evidence>
<dbReference type="InterPro" id="IPR010372">
    <property type="entry name" value="DNA_pol3_delta_N"/>
</dbReference>
<evidence type="ECO:0000313" key="12">
    <source>
        <dbReference type="Proteomes" id="UP000027822"/>
    </source>
</evidence>
<reference evidence="11 12" key="1">
    <citation type="submission" date="2014-06" db="EMBL/GenBank/DDBJ databases">
        <title>Draft genome sequence of Bacillus manliponensis JCM 15802 (MCCC 1A00708).</title>
        <authorList>
            <person name="Lai Q."/>
            <person name="Liu Y."/>
            <person name="Shao Z."/>
        </authorList>
    </citation>
    <scope>NUCLEOTIDE SEQUENCE [LARGE SCALE GENOMIC DNA]</scope>
    <source>
        <strain evidence="11 12">JCM 15802</strain>
    </source>
</reference>
<name>A0A073KB17_9BACI</name>
<evidence type="ECO:0000256" key="2">
    <source>
        <dbReference type="ARBA" id="ARBA00017703"/>
    </source>
</evidence>
<dbReference type="Gene3D" id="3.40.50.300">
    <property type="entry name" value="P-loop containing nucleotide triphosphate hydrolases"/>
    <property type="match status" value="1"/>
</dbReference>
<organism evidence="11 12">
    <name type="scientific">Bacillus manliponensis</name>
    <dbReference type="NCBI Taxonomy" id="574376"/>
    <lineage>
        <taxon>Bacteria</taxon>
        <taxon>Bacillati</taxon>
        <taxon>Bacillota</taxon>
        <taxon>Bacilli</taxon>
        <taxon>Bacillales</taxon>
        <taxon>Bacillaceae</taxon>
        <taxon>Bacillus</taxon>
        <taxon>Bacillus cereus group</taxon>
    </lineage>
</organism>
<proteinExistence type="inferred from homology"/>
<dbReference type="GO" id="GO:0009360">
    <property type="term" value="C:DNA polymerase III complex"/>
    <property type="evidence" value="ECO:0007669"/>
    <property type="project" value="InterPro"/>
</dbReference>
<dbReference type="EC" id="2.7.7.7" evidence="1"/>
<dbReference type="GO" id="GO:0003887">
    <property type="term" value="F:DNA-directed DNA polymerase activity"/>
    <property type="evidence" value="ECO:0007669"/>
    <property type="project" value="UniProtKB-KW"/>
</dbReference>
<dbReference type="EMBL" id="JOTN01000007">
    <property type="protein sequence ID" value="KEK19473.1"/>
    <property type="molecule type" value="Genomic_DNA"/>
</dbReference>
<dbReference type="GO" id="GO:0006261">
    <property type="term" value="P:DNA-templated DNA replication"/>
    <property type="evidence" value="ECO:0007669"/>
    <property type="project" value="TreeGrafter"/>
</dbReference>
<evidence type="ECO:0000313" key="11">
    <source>
        <dbReference type="EMBL" id="KEK19473.1"/>
    </source>
</evidence>
<dbReference type="SUPFAM" id="SSF48019">
    <property type="entry name" value="post-AAA+ oligomerization domain-like"/>
    <property type="match status" value="1"/>
</dbReference>
<dbReference type="OrthoDB" id="9775929at2"/>
<accession>A0A073KB17</accession>
<sequence>MSEVHKKIKKKQFAPLYLLYGTETYFINETMQLLMSEALEEEDREFNVVTYDLEESYVEEALEDARTLPFFGERKIIIMKSPFFLTAQKEKLEQNIKALEEYIAEPSPFAIVVFIAPYEKLDERKKITKLLKKTAEVVEANAMQVQDVQKWIVGRAEEDHVDIEDRATKLLLELTGGNITTLAKEMDKLMLYVGIGGEITESLVTELVPKSVEQNVFVLTEKVVKRDIAGAMHILDSLFTQQEEPIKLLALLVSQFRLLYQVKELQQRGYGQNQIASHIGVHPYRVKLAMNQTNAFSFEALKKVIHELAEADYNMKTGKMDKRLVLEFFVMRLKHIG</sequence>
<evidence type="ECO:0000256" key="1">
    <source>
        <dbReference type="ARBA" id="ARBA00012417"/>
    </source>
</evidence>
<gene>
    <name evidence="11" type="ORF">BAMA_22015</name>
</gene>
<comment type="caution">
    <text evidence="11">The sequence shown here is derived from an EMBL/GenBank/DDBJ whole genome shotgun (WGS) entry which is preliminary data.</text>
</comment>
<dbReference type="InterPro" id="IPR005790">
    <property type="entry name" value="DNA_polIII_delta"/>
</dbReference>
<dbReference type="Proteomes" id="UP000027822">
    <property type="component" value="Unassembled WGS sequence"/>
</dbReference>
<dbReference type="AlphaFoldDB" id="A0A073KB17"/>
<dbReference type="RefSeq" id="WP_034638951.1">
    <property type="nucleotide sequence ID" value="NZ_CBCSJC010000005.1"/>
</dbReference>
<keyword evidence="6" id="KW-0239">DNA-directed DNA polymerase</keyword>
<evidence type="ECO:0000256" key="7">
    <source>
        <dbReference type="ARBA" id="ARBA00034754"/>
    </source>
</evidence>
<dbReference type="PANTHER" id="PTHR34388:SF1">
    <property type="entry name" value="DNA POLYMERASE III SUBUNIT DELTA"/>
    <property type="match status" value="1"/>
</dbReference>
<comment type="similarity">
    <text evidence="7">Belongs to the DNA polymerase HolA subunit family.</text>
</comment>
<keyword evidence="5" id="KW-0235">DNA replication</keyword>